<dbReference type="InterPro" id="IPR052511">
    <property type="entry name" value="ATP-dep_Helicase"/>
</dbReference>
<dbReference type="InterPro" id="IPR055367">
    <property type="entry name" value="WH4_Lhr"/>
</dbReference>
<evidence type="ECO:0000256" key="8">
    <source>
        <dbReference type="ARBA" id="ARBA00023235"/>
    </source>
</evidence>
<dbReference type="Pfam" id="PF00270">
    <property type="entry name" value="DEAD"/>
    <property type="match status" value="1"/>
</dbReference>
<dbReference type="Proteomes" id="UP001589788">
    <property type="component" value="Unassembled WGS sequence"/>
</dbReference>
<dbReference type="InterPro" id="IPR001650">
    <property type="entry name" value="Helicase_C-like"/>
</dbReference>
<dbReference type="PROSITE" id="PS51194">
    <property type="entry name" value="HELICASE_CTER"/>
    <property type="match status" value="1"/>
</dbReference>
<dbReference type="Pfam" id="PF00271">
    <property type="entry name" value="Helicase_C"/>
    <property type="match status" value="1"/>
</dbReference>
<feature type="domain" description="Helicase ATP-binding" evidence="9">
    <location>
        <begin position="21"/>
        <end position="214"/>
    </location>
</feature>
<dbReference type="InterPro" id="IPR045628">
    <property type="entry name" value="Lhr_WH_dom"/>
</dbReference>
<dbReference type="PANTHER" id="PTHR47962:SF5">
    <property type="entry name" value="ATP-DEPENDENT HELICASE LHR-RELATED"/>
    <property type="match status" value="1"/>
</dbReference>
<keyword evidence="5" id="KW-0067">ATP-binding</keyword>
<comment type="caution">
    <text evidence="11">The sequence shown here is derived from an EMBL/GenBank/DDBJ whole genome shotgun (WGS) entry which is preliminary data.</text>
</comment>
<keyword evidence="1" id="KW-0547">Nucleotide-binding</keyword>
<dbReference type="InterPro" id="IPR027417">
    <property type="entry name" value="P-loop_NTPase"/>
</dbReference>
<dbReference type="SUPFAM" id="SSF52540">
    <property type="entry name" value="P-loop containing nucleoside triphosphate hydrolases"/>
    <property type="match status" value="1"/>
</dbReference>
<organism evidence="11 12">
    <name type="scientific">Aciditerrimonas ferrireducens</name>
    <dbReference type="NCBI Taxonomy" id="667306"/>
    <lineage>
        <taxon>Bacteria</taxon>
        <taxon>Bacillati</taxon>
        <taxon>Actinomycetota</taxon>
        <taxon>Acidimicrobiia</taxon>
        <taxon>Acidimicrobiales</taxon>
        <taxon>Acidimicrobiaceae</taxon>
        <taxon>Aciditerrimonas</taxon>
    </lineage>
</organism>
<evidence type="ECO:0000256" key="1">
    <source>
        <dbReference type="ARBA" id="ARBA00022741"/>
    </source>
</evidence>
<name>A0ABV6C1Y1_9ACTN</name>
<dbReference type="Pfam" id="PF23234">
    <property type="entry name" value="WHD_4th_Lhr"/>
    <property type="match status" value="1"/>
</dbReference>
<dbReference type="Gene3D" id="3.40.50.300">
    <property type="entry name" value="P-loop containing nucleotide triphosphate hydrolases"/>
    <property type="match status" value="2"/>
</dbReference>
<dbReference type="InterPro" id="IPR013701">
    <property type="entry name" value="Lhr-like_DEAD/DEAH_assoc"/>
</dbReference>
<gene>
    <name evidence="11" type="ORF">ACFFRE_05985</name>
</gene>
<keyword evidence="6" id="KW-0238">DNA-binding</keyword>
<dbReference type="InterPro" id="IPR014001">
    <property type="entry name" value="Helicase_ATP-bd"/>
</dbReference>
<evidence type="ECO:0000313" key="11">
    <source>
        <dbReference type="EMBL" id="MFC0081694.1"/>
    </source>
</evidence>
<keyword evidence="8" id="KW-0413">Isomerase</keyword>
<dbReference type="PANTHER" id="PTHR47962">
    <property type="entry name" value="ATP-DEPENDENT HELICASE LHR-RELATED-RELATED"/>
    <property type="match status" value="1"/>
</dbReference>
<evidence type="ECO:0000313" key="12">
    <source>
        <dbReference type="Proteomes" id="UP001589788"/>
    </source>
</evidence>
<dbReference type="Pfam" id="PF23235">
    <property type="entry name" value="WHD_3rd_Lhr"/>
    <property type="match status" value="1"/>
</dbReference>
<evidence type="ECO:0000256" key="4">
    <source>
        <dbReference type="ARBA" id="ARBA00022806"/>
    </source>
</evidence>
<dbReference type="PROSITE" id="PS51192">
    <property type="entry name" value="HELICASE_ATP_BIND_1"/>
    <property type="match status" value="1"/>
</dbReference>
<keyword evidence="3" id="KW-0378">Hydrolase</keyword>
<evidence type="ECO:0000256" key="6">
    <source>
        <dbReference type="ARBA" id="ARBA00023125"/>
    </source>
</evidence>
<dbReference type="EMBL" id="JBHLYQ010000043">
    <property type="protein sequence ID" value="MFC0081694.1"/>
    <property type="molecule type" value="Genomic_DNA"/>
</dbReference>
<dbReference type="SMART" id="SM00487">
    <property type="entry name" value="DEXDc"/>
    <property type="match status" value="1"/>
</dbReference>
<keyword evidence="7" id="KW-0234">DNA repair</keyword>
<reference evidence="11 12" key="1">
    <citation type="submission" date="2024-09" db="EMBL/GenBank/DDBJ databases">
        <authorList>
            <person name="Sun Q."/>
            <person name="Mori K."/>
        </authorList>
    </citation>
    <scope>NUCLEOTIDE SEQUENCE [LARGE SCALE GENOMIC DNA]</scope>
    <source>
        <strain evidence="11 12">JCM 15389</strain>
    </source>
</reference>
<protein>
    <submittedName>
        <fullName evidence="11">DEAD/DEAH box helicase</fullName>
    </submittedName>
</protein>
<accession>A0ABV6C1Y1</accession>
<keyword evidence="4 11" id="KW-0347">Helicase</keyword>
<keyword evidence="12" id="KW-1185">Reference proteome</keyword>
<dbReference type="GO" id="GO:0004386">
    <property type="term" value="F:helicase activity"/>
    <property type="evidence" value="ECO:0007669"/>
    <property type="project" value="UniProtKB-KW"/>
</dbReference>
<dbReference type="RefSeq" id="WP_377788977.1">
    <property type="nucleotide sequence ID" value="NZ_JBHLYQ010000043.1"/>
</dbReference>
<evidence type="ECO:0000256" key="2">
    <source>
        <dbReference type="ARBA" id="ARBA00022763"/>
    </source>
</evidence>
<sequence length="1389" mass="148220">MAEWFQQRFPAGPTPAQRAAWPLVRAGRDVVVSAPTGGGKTLAAFLVAIDQALQEPLGSEVGPQVLYVSPLRALAVDVKEHLVEPLEELARVAAARGVALPAIPVGVRTGDTPAAERARMAARPPRILVTTPESLYLLLTAARSRETLRQVRTVVVDEVHSLVGTARGAHLALSLARLDGLQAGGRPQRIGLSATARPLGEVARFLVGRARAKAVEVVAVDEERATELRVALPSEPLAAVLSNAQLEELADRLALEASEHRSTLVFVATRRFAERLARLVEERLGEGRVAAHHGSLSATRRRQVEARLRAGDLQVVVATASLELGIDVGPVELVCQVGSPRALGTFLQRVGRANHRVGGVARAVLYPTTRDELVEIVALLGARRQGGLEALAVRRGPLDVLTQQLVAEVAAAGCVEEERLFEMVQRAAPYEDLDRATFERLVGLVSEGIPTGHGRRLAWLHRDGVHRRLRPRRGARLSAVVNGGTIPDSGDYRVVLDPEGLELGSVTEDFALETMAGDVFTLGTHSWRVLQVHDGWVRVADAGGAAPTVPFWVGEAPGRSPELSTAVGRLRRWIEERGDEPRSALVAALAADAGVDPAVAGEVVDYLRAALAQLGRLPTDRCVVIERCFDEAGSMQLIVHAPFGARIMRALGLALRKRFCTTFDFELQAAANDDAALLSLGAQHGLALADVPALLRAAGRRTVLAQAVLTSPLFPVHWRHVAVRSLAVARSRAGRRVPLPIQRMQAADLMAAVFPALAACQENTAAGPVPVPDHPLVAATLAECLEEVLDGAGMEAVVGDLEAGRLTVHLAETVEPSVLAHEILHGRPYTFLDDAPLEERRSRAVRSRPGPALAVPLTVVPPEVCDEVAAWAAAPPRDAEELHDLLLRCSPLVPEARWSRWFEELQRAGRAVGCRLPGEDGVLRWCASERWAAVRACWPAAVVTAGSAEACASASGPDGPDPDDAAAAIVEGHLERSGAVSEEELVGATGLGRQVLRRALASLQQRGLALQGPFDPRLGPEAQWAHRRSAQRLHSGARRARRATTVAVPLARYGCFLQDWQHLTAEQRLEGASGVRAVVEQLQGLEVPAGWWERGVLAARVRAYEPAWLDGLCQRGEVAWARLRAPAGGEGMRRAGLHRNTPLGLVPRRMLAQWLGLVRGERPAEAGTDRLTGSAAELRGILETEGALFLEDLVDRTGRLPSDVLDGLAVLAASGLVTADSFEAVRSLVSRGRRRGRGSGGGRRGGWVPQGVGGRFSVLPAGAILDQEAAADLVVSQLATCWGLVCRETAALQRVAVPWLALRRAARQQEAQGLLLGGRFVAGLSGEQFVPPGVPERLADQRGGPTPLRLARHDPLVLAARQLPGLAQLDVAGSGVVVTPASEEQRAAS</sequence>
<dbReference type="SMART" id="SM00490">
    <property type="entry name" value="HELICc"/>
    <property type="match status" value="1"/>
</dbReference>
<dbReference type="Pfam" id="PF19306">
    <property type="entry name" value="WHD_Lhr"/>
    <property type="match status" value="1"/>
</dbReference>
<evidence type="ECO:0000256" key="3">
    <source>
        <dbReference type="ARBA" id="ARBA00022801"/>
    </source>
</evidence>
<proteinExistence type="predicted"/>
<dbReference type="InterPro" id="IPR011545">
    <property type="entry name" value="DEAD/DEAH_box_helicase_dom"/>
</dbReference>
<feature type="domain" description="Helicase C-terminal" evidence="10">
    <location>
        <begin position="245"/>
        <end position="399"/>
    </location>
</feature>
<evidence type="ECO:0000256" key="7">
    <source>
        <dbReference type="ARBA" id="ARBA00023204"/>
    </source>
</evidence>
<dbReference type="Pfam" id="PF08494">
    <property type="entry name" value="DEAD_assoc"/>
    <property type="match status" value="1"/>
</dbReference>
<evidence type="ECO:0000256" key="5">
    <source>
        <dbReference type="ARBA" id="ARBA00022840"/>
    </source>
</evidence>
<dbReference type="InterPro" id="IPR055368">
    <property type="entry name" value="WH3_Lhr"/>
</dbReference>
<evidence type="ECO:0000259" key="9">
    <source>
        <dbReference type="PROSITE" id="PS51192"/>
    </source>
</evidence>
<evidence type="ECO:0000259" key="10">
    <source>
        <dbReference type="PROSITE" id="PS51194"/>
    </source>
</evidence>
<keyword evidence="2" id="KW-0227">DNA damage</keyword>